<evidence type="ECO:0000256" key="1">
    <source>
        <dbReference type="ARBA" id="ARBA00004651"/>
    </source>
</evidence>
<name>A0A9D1VKC1_9FIRM</name>
<feature type="transmembrane region" description="Helical" evidence="7">
    <location>
        <begin position="134"/>
        <end position="155"/>
    </location>
</feature>
<accession>A0A9D1VKC1</accession>
<feature type="transmembrane region" description="Helical" evidence="7">
    <location>
        <begin position="267"/>
        <end position="288"/>
    </location>
</feature>
<evidence type="ECO:0000256" key="5">
    <source>
        <dbReference type="ARBA" id="ARBA00022989"/>
    </source>
</evidence>
<feature type="transmembrane region" description="Helical" evidence="7">
    <location>
        <begin position="162"/>
        <end position="184"/>
    </location>
</feature>
<gene>
    <name evidence="8" type="ORF">H9738_03775</name>
</gene>
<dbReference type="Pfam" id="PF01554">
    <property type="entry name" value="MatE"/>
    <property type="match status" value="2"/>
</dbReference>
<keyword evidence="5 7" id="KW-1133">Transmembrane helix</keyword>
<comment type="caution">
    <text evidence="8">The sequence shown here is derived from an EMBL/GenBank/DDBJ whole genome shotgun (WGS) entry which is preliminary data.</text>
</comment>
<feature type="transmembrane region" description="Helical" evidence="7">
    <location>
        <begin position="58"/>
        <end position="79"/>
    </location>
</feature>
<keyword evidence="3" id="KW-1003">Cell membrane</keyword>
<feature type="transmembrane region" description="Helical" evidence="7">
    <location>
        <begin position="91"/>
        <end position="114"/>
    </location>
</feature>
<keyword evidence="4 7" id="KW-0812">Transmembrane</keyword>
<evidence type="ECO:0000256" key="2">
    <source>
        <dbReference type="ARBA" id="ARBA00022448"/>
    </source>
</evidence>
<dbReference type="EMBL" id="DXFG01000071">
    <property type="protein sequence ID" value="HIX36975.1"/>
    <property type="molecule type" value="Genomic_DNA"/>
</dbReference>
<feature type="transmembrane region" description="Helical" evidence="7">
    <location>
        <begin position="350"/>
        <end position="372"/>
    </location>
</feature>
<dbReference type="InterPro" id="IPR051327">
    <property type="entry name" value="MATE_MepA_subfamily"/>
</dbReference>
<dbReference type="GO" id="GO:0042910">
    <property type="term" value="F:xenobiotic transmembrane transporter activity"/>
    <property type="evidence" value="ECO:0007669"/>
    <property type="project" value="InterPro"/>
</dbReference>
<evidence type="ECO:0000256" key="3">
    <source>
        <dbReference type="ARBA" id="ARBA00022475"/>
    </source>
</evidence>
<evidence type="ECO:0000313" key="9">
    <source>
        <dbReference type="Proteomes" id="UP000824230"/>
    </source>
</evidence>
<reference evidence="8" key="2">
    <citation type="submission" date="2021-04" db="EMBL/GenBank/DDBJ databases">
        <authorList>
            <person name="Gilroy R."/>
        </authorList>
    </citation>
    <scope>NUCLEOTIDE SEQUENCE</scope>
    <source>
        <strain evidence="8">ChiHjej12B11-1927</strain>
    </source>
</reference>
<comment type="subcellular location">
    <subcellularLocation>
        <location evidence="1">Cell membrane</location>
        <topology evidence="1">Multi-pass membrane protein</topology>
    </subcellularLocation>
</comment>
<dbReference type="PANTHER" id="PTHR43823:SF3">
    <property type="entry name" value="MULTIDRUG EXPORT PROTEIN MEPA"/>
    <property type="match status" value="1"/>
</dbReference>
<proteinExistence type="predicted"/>
<feature type="transmembrane region" description="Helical" evidence="7">
    <location>
        <begin position="190"/>
        <end position="213"/>
    </location>
</feature>
<organism evidence="8 9">
    <name type="scientific">Candidatus Blautia pullistercoris</name>
    <dbReference type="NCBI Taxonomy" id="2838499"/>
    <lineage>
        <taxon>Bacteria</taxon>
        <taxon>Bacillati</taxon>
        <taxon>Bacillota</taxon>
        <taxon>Clostridia</taxon>
        <taxon>Lachnospirales</taxon>
        <taxon>Lachnospiraceae</taxon>
        <taxon>Blautia</taxon>
    </lineage>
</organism>
<dbReference type="GO" id="GO:0005886">
    <property type="term" value="C:plasma membrane"/>
    <property type="evidence" value="ECO:0007669"/>
    <property type="project" value="UniProtKB-SubCell"/>
</dbReference>
<dbReference type="GO" id="GO:0015297">
    <property type="term" value="F:antiporter activity"/>
    <property type="evidence" value="ECO:0007669"/>
    <property type="project" value="InterPro"/>
</dbReference>
<feature type="transmembrane region" description="Helical" evidence="7">
    <location>
        <begin position="12"/>
        <end position="32"/>
    </location>
</feature>
<sequence length="445" mass="48412">MDFLNGKIKTLYFKYLSAAFGSALITSIYSIVDMAMVGQYHGPEGSAALAVVAPVWNIIYSLGLLMGIGGSVLFSTIRGKADGDIRKSNQYFTASVIGSVILAGIVWLLIILFDKQLLVFFGAQDNTLTLAREYVAPIKFAIPFFLFNQMLAAYLRNDKNPALATGGVLAGGIFNIFGDYFFVFTCDMGAYGAGLATAIGSAISFLAMLSHFFMKKNTLRLVKPEGLLRKLKEITVTGFSTFFIDVAMGILTILFNRQIMIYLGTNALAVYGVIVNISTFVQCCAYSVGQASQPIISTNYGAGLGDRIRETLKYALGTVAFFSILWTALGMLIPNAFIRLFMAPTEEVLAIAPTIIRCYGISFLLLPLNVFSTYYFQALMKPKIAFIASVARGLVISGILIYLLPAVLGGNAIWFAMPVTELAVAVFVISEMVKYTKKLSTERKG</sequence>
<feature type="transmembrane region" description="Helical" evidence="7">
    <location>
        <begin position="384"/>
        <end position="406"/>
    </location>
</feature>
<keyword evidence="2" id="KW-0813">Transport</keyword>
<evidence type="ECO:0000313" key="8">
    <source>
        <dbReference type="EMBL" id="HIX36975.1"/>
    </source>
</evidence>
<dbReference type="InterPro" id="IPR048279">
    <property type="entry name" value="MdtK-like"/>
</dbReference>
<dbReference type="InterPro" id="IPR002528">
    <property type="entry name" value="MATE_fam"/>
</dbReference>
<keyword evidence="6 7" id="KW-0472">Membrane</keyword>
<dbReference type="PIRSF" id="PIRSF006603">
    <property type="entry name" value="DinF"/>
    <property type="match status" value="1"/>
</dbReference>
<dbReference type="Proteomes" id="UP000824230">
    <property type="component" value="Unassembled WGS sequence"/>
</dbReference>
<evidence type="ECO:0000256" key="7">
    <source>
        <dbReference type="SAM" id="Phobius"/>
    </source>
</evidence>
<evidence type="ECO:0000256" key="6">
    <source>
        <dbReference type="ARBA" id="ARBA00023136"/>
    </source>
</evidence>
<feature type="transmembrane region" description="Helical" evidence="7">
    <location>
        <begin position="412"/>
        <end position="433"/>
    </location>
</feature>
<feature type="transmembrane region" description="Helical" evidence="7">
    <location>
        <begin position="234"/>
        <end position="255"/>
    </location>
</feature>
<dbReference type="PANTHER" id="PTHR43823">
    <property type="entry name" value="SPORULATION PROTEIN YKVU"/>
    <property type="match status" value="1"/>
</dbReference>
<reference evidence="8" key="1">
    <citation type="journal article" date="2021" name="PeerJ">
        <title>Extensive microbial diversity within the chicken gut microbiome revealed by metagenomics and culture.</title>
        <authorList>
            <person name="Gilroy R."/>
            <person name="Ravi A."/>
            <person name="Getino M."/>
            <person name="Pursley I."/>
            <person name="Horton D.L."/>
            <person name="Alikhan N.F."/>
            <person name="Baker D."/>
            <person name="Gharbi K."/>
            <person name="Hall N."/>
            <person name="Watson M."/>
            <person name="Adriaenssens E.M."/>
            <person name="Foster-Nyarko E."/>
            <person name="Jarju S."/>
            <person name="Secka A."/>
            <person name="Antonio M."/>
            <person name="Oren A."/>
            <person name="Chaudhuri R.R."/>
            <person name="La Ragione R."/>
            <person name="Hildebrand F."/>
            <person name="Pallen M.J."/>
        </authorList>
    </citation>
    <scope>NUCLEOTIDE SEQUENCE</scope>
    <source>
        <strain evidence="8">ChiHjej12B11-1927</strain>
    </source>
</reference>
<protein>
    <submittedName>
        <fullName evidence="8">Multidrug transporter MatE</fullName>
    </submittedName>
</protein>
<evidence type="ECO:0000256" key="4">
    <source>
        <dbReference type="ARBA" id="ARBA00022692"/>
    </source>
</evidence>
<dbReference type="AlphaFoldDB" id="A0A9D1VKC1"/>
<feature type="transmembrane region" description="Helical" evidence="7">
    <location>
        <begin position="314"/>
        <end position="338"/>
    </location>
</feature>